<evidence type="ECO:0000313" key="1">
    <source>
        <dbReference type="EMBL" id="AYV83785.1"/>
    </source>
</evidence>
<proteinExistence type="predicted"/>
<reference evidence="1" key="1">
    <citation type="submission" date="2018-10" db="EMBL/GenBank/DDBJ databases">
        <title>Hidden diversity of soil giant viruses.</title>
        <authorList>
            <person name="Schulz F."/>
            <person name="Alteio L."/>
            <person name="Goudeau D."/>
            <person name="Ryan E.M."/>
            <person name="Malmstrom R.R."/>
            <person name="Blanchard J."/>
            <person name="Woyke T."/>
        </authorList>
    </citation>
    <scope>NUCLEOTIDE SEQUENCE</scope>
    <source>
        <strain evidence="1">HYV1</strain>
    </source>
</reference>
<gene>
    <name evidence="1" type="ORF">Hyperionvirus11_58</name>
</gene>
<name>A0A3G5A972_9VIRU</name>
<organism evidence="1">
    <name type="scientific">Hyperionvirus sp</name>
    <dbReference type="NCBI Taxonomy" id="2487770"/>
    <lineage>
        <taxon>Viruses</taxon>
        <taxon>Varidnaviria</taxon>
        <taxon>Bamfordvirae</taxon>
        <taxon>Nucleocytoviricota</taxon>
        <taxon>Megaviricetes</taxon>
        <taxon>Imitervirales</taxon>
        <taxon>Mimiviridae</taxon>
        <taxon>Klosneuvirinae</taxon>
    </lineage>
</organism>
<dbReference type="EMBL" id="MK072393">
    <property type="protein sequence ID" value="AYV83785.1"/>
    <property type="molecule type" value="Genomic_DNA"/>
</dbReference>
<protein>
    <submittedName>
        <fullName evidence="1">Uncharacterized protein</fullName>
    </submittedName>
</protein>
<accession>A0A3G5A972</accession>
<sequence length="66" mass="7718">MVRSVRLTALFNAKSDMDVVGAVMSRYRVFNFIKVGRRESHMGTPDDNFTFSNEFTDIFKFSRFVK</sequence>